<keyword evidence="2" id="KW-0201">Cytochrome c-type biogenesis</keyword>
<dbReference type="CDD" id="cd02966">
    <property type="entry name" value="TlpA_like_family"/>
    <property type="match status" value="1"/>
</dbReference>
<comment type="subcellular location">
    <subcellularLocation>
        <location evidence="1">Cell envelope</location>
    </subcellularLocation>
</comment>
<evidence type="ECO:0000313" key="5">
    <source>
        <dbReference type="Proteomes" id="UP001596296"/>
    </source>
</evidence>
<dbReference type="AlphaFoldDB" id="A0ABD5UQ39"/>
<dbReference type="SUPFAM" id="SSF52833">
    <property type="entry name" value="Thioredoxin-like"/>
    <property type="match status" value="1"/>
</dbReference>
<dbReference type="Pfam" id="PF08534">
    <property type="entry name" value="Redoxin"/>
    <property type="match status" value="1"/>
</dbReference>
<dbReference type="PROSITE" id="PS00194">
    <property type="entry name" value="THIOREDOXIN_1"/>
    <property type="match status" value="1"/>
</dbReference>
<protein>
    <submittedName>
        <fullName evidence="4">DUF3105 domain-containing protein</fullName>
    </submittedName>
</protein>
<evidence type="ECO:0000256" key="2">
    <source>
        <dbReference type="ARBA" id="ARBA00022748"/>
    </source>
</evidence>
<dbReference type="PROSITE" id="PS51352">
    <property type="entry name" value="THIOREDOXIN_2"/>
    <property type="match status" value="1"/>
</dbReference>
<dbReference type="Gene3D" id="3.40.30.10">
    <property type="entry name" value="Glutaredoxin"/>
    <property type="match status" value="1"/>
</dbReference>
<dbReference type="InterPro" id="IPR021454">
    <property type="entry name" value="DUF3105"/>
</dbReference>
<dbReference type="Pfam" id="PF11303">
    <property type="entry name" value="DUF3105"/>
    <property type="match status" value="1"/>
</dbReference>
<dbReference type="InterPro" id="IPR036249">
    <property type="entry name" value="Thioredoxin-like_sf"/>
</dbReference>
<dbReference type="PANTHER" id="PTHR42852:SF13">
    <property type="entry name" value="PROTEIN DIPZ"/>
    <property type="match status" value="1"/>
</dbReference>
<dbReference type="GO" id="GO:0017004">
    <property type="term" value="P:cytochrome complex assembly"/>
    <property type="evidence" value="ECO:0007669"/>
    <property type="project" value="UniProtKB-KW"/>
</dbReference>
<dbReference type="InterPro" id="IPR050553">
    <property type="entry name" value="Thioredoxin_ResA/DsbE_sf"/>
</dbReference>
<dbReference type="InterPro" id="IPR013087">
    <property type="entry name" value="Znf_C2H2_type"/>
</dbReference>
<sequence>MTDGTCPVCGDDFSAGGALSDHAWDAHDACRYCGEELTTEDELYVHWLARHEGELSRVDRKRAESEVETLTFGNRLAHQGPVGAVRNVSLSRRQLLGGGAVTLAGIGALAGNTLLGSSSGPAQVQTGAAAPQATFTTLSGETGRLADYQGKKRMLWLFATWCPSCKQGARALQNTNDQLGDMEIIGVKTAGNAGYEGPSVREFVQSFAPSLLDADRWTWGTASQQTTETYNPQNRPDIYYLIDQDGTIQARDTAPAATIDRITQFAQGGDTRSDRPGEEYEIQPAEHIQQGADHPPYNSNPPTSGWHYSQQADWGFYTEGLPDERVVHNLEHGGIWITYTNVSDETRSQLQDLAEQYPKSVIVTKRPANDAPIAVASWGQLLELESLDRARIVEFIEQNRNHSPEPIAGQ</sequence>
<evidence type="ECO:0000313" key="4">
    <source>
        <dbReference type="EMBL" id="MFC6891481.1"/>
    </source>
</evidence>
<proteinExistence type="predicted"/>
<reference evidence="4 5" key="1">
    <citation type="journal article" date="2019" name="Int. J. Syst. Evol. Microbiol.">
        <title>The Global Catalogue of Microorganisms (GCM) 10K type strain sequencing project: providing services to taxonomists for standard genome sequencing and annotation.</title>
        <authorList>
            <consortium name="The Broad Institute Genomics Platform"/>
            <consortium name="The Broad Institute Genome Sequencing Center for Infectious Disease"/>
            <person name="Wu L."/>
            <person name="Ma J."/>
        </authorList>
    </citation>
    <scope>NUCLEOTIDE SEQUENCE [LARGE SCALE GENOMIC DNA]</scope>
    <source>
        <strain evidence="4 5">SKJ47</strain>
    </source>
</reference>
<dbReference type="PROSITE" id="PS00028">
    <property type="entry name" value="ZINC_FINGER_C2H2_1"/>
    <property type="match status" value="1"/>
</dbReference>
<dbReference type="RefSeq" id="WP_379739762.1">
    <property type="nucleotide sequence ID" value="NZ_JBHSVN010000002.1"/>
</dbReference>
<dbReference type="Proteomes" id="UP001596296">
    <property type="component" value="Unassembled WGS sequence"/>
</dbReference>
<keyword evidence="5" id="KW-1185">Reference proteome</keyword>
<dbReference type="InterPro" id="IPR017937">
    <property type="entry name" value="Thioredoxin_CS"/>
</dbReference>
<comment type="caution">
    <text evidence="4">The sequence shown here is derived from an EMBL/GenBank/DDBJ whole genome shotgun (WGS) entry which is preliminary data.</text>
</comment>
<accession>A0ABD5UQ39</accession>
<dbReference type="PANTHER" id="PTHR42852">
    <property type="entry name" value="THIOL:DISULFIDE INTERCHANGE PROTEIN DSBE"/>
    <property type="match status" value="1"/>
</dbReference>
<name>A0ABD5UQ39_9EURY</name>
<feature type="domain" description="Thioredoxin" evidence="3">
    <location>
        <begin position="124"/>
        <end position="268"/>
    </location>
</feature>
<dbReference type="InterPro" id="IPR013766">
    <property type="entry name" value="Thioredoxin_domain"/>
</dbReference>
<dbReference type="EMBL" id="JBHSXL010000002">
    <property type="protein sequence ID" value="MFC6891481.1"/>
    <property type="molecule type" value="Genomic_DNA"/>
</dbReference>
<organism evidence="4 5">
    <name type="scientific">Halopenitus salinus</name>
    <dbReference type="NCBI Taxonomy" id="1198295"/>
    <lineage>
        <taxon>Archaea</taxon>
        <taxon>Methanobacteriati</taxon>
        <taxon>Methanobacteriota</taxon>
        <taxon>Stenosarchaea group</taxon>
        <taxon>Halobacteria</taxon>
        <taxon>Halobacteriales</taxon>
        <taxon>Haloferacaceae</taxon>
        <taxon>Halopenitus</taxon>
    </lineage>
</organism>
<evidence type="ECO:0000259" key="3">
    <source>
        <dbReference type="PROSITE" id="PS51352"/>
    </source>
</evidence>
<evidence type="ECO:0000256" key="1">
    <source>
        <dbReference type="ARBA" id="ARBA00004196"/>
    </source>
</evidence>
<gene>
    <name evidence="4" type="ORF">ACFQE9_02435</name>
</gene>
<dbReference type="InterPro" id="IPR013740">
    <property type="entry name" value="Redoxin"/>
</dbReference>